<protein>
    <submittedName>
        <fullName evidence="1">Uncharacterized protein</fullName>
    </submittedName>
</protein>
<name>A0A0E9S3L6_ANGAN</name>
<dbReference type="AlphaFoldDB" id="A0A0E9S3L6"/>
<reference evidence="1" key="2">
    <citation type="journal article" date="2015" name="Fish Shellfish Immunol.">
        <title>Early steps in the European eel (Anguilla anguilla)-Vibrio vulnificus interaction in the gills: Role of the RtxA13 toxin.</title>
        <authorList>
            <person name="Callol A."/>
            <person name="Pajuelo D."/>
            <person name="Ebbesson L."/>
            <person name="Teles M."/>
            <person name="MacKenzie S."/>
            <person name="Amaro C."/>
        </authorList>
    </citation>
    <scope>NUCLEOTIDE SEQUENCE</scope>
</reference>
<organism evidence="1">
    <name type="scientific">Anguilla anguilla</name>
    <name type="common">European freshwater eel</name>
    <name type="synonym">Muraena anguilla</name>
    <dbReference type="NCBI Taxonomy" id="7936"/>
    <lineage>
        <taxon>Eukaryota</taxon>
        <taxon>Metazoa</taxon>
        <taxon>Chordata</taxon>
        <taxon>Craniata</taxon>
        <taxon>Vertebrata</taxon>
        <taxon>Euteleostomi</taxon>
        <taxon>Actinopterygii</taxon>
        <taxon>Neopterygii</taxon>
        <taxon>Teleostei</taxon>
        <taxon>Anguilliformes</taxon>
        <taxon>Anguillidae</taxon>
        <taxon>Anguilla</taxon>
    </lineage>
</organism>
<reference evidence="1" key="1">
    <citation type="submission" date="2014-11" db="EMBL/GenBank/DDBJ databases">
        <authorList>
            <person name="Amaro Gonzalez C."/>
        </authorList>
    </citation>
    <scope>NUCLEOTIDE SEQUENCE</scope>
</reference>
<dbReference type="EMBL" id="GBXM01072790">
    <property type="protein sequence ID" value="JAH35787.1"/>
    <property type="molecule type" value="Transcribed_RNA"/>
</dbReference>
<evidence type="ECO:0000313" key="1">
    <source>
        <dbReference type="EMBL" id="JAH35787.1"/>
    </source>
</evidence>
<accession>A0A0E9S3L6</accession>
<sequence length="38" mass="4503">MDILGRYQLPIFNGPYWLISMQSPLQKAKLEPSFHINR</sequence>
<proteinExistence type="predicted"/>